<comment type="caution">
    <text evidence="1">The sequence shown here is derived from an EMBL/GenBank/DDBJ whole genome shotgun (WGS) entry which is preliminary data.</text>
</comment>
<evidence type="ECO:0000313" key="2">
    <source>
        <dbReference type="Proteomes" id="UP000747110"/>
    </source>
</evidence>
<organism evidence="1 2">
    <name type="scientific">Volvox reticuliferus</name>
    <dbReference type="NCBI Taxonomy" id="1737510"/>
    <lineage>
        <taxon>Eukaryota</taxon>
        <taxon>Viridiplantae</taxon>
        <taxon>Chlorophyta</taxon>
        <taxon>core chlorophytes</taxon>
        <taxon>Chlorophyceae</taxon>
        <taxon>CS clade</taxon>
        <taxon>Chlamydomonadales</taxon>
        <taxon>Volvocaceae</taxon>
        <taxon>Volvox</taxon>
    </lineage>
</organism>
<keyword evidence="2" id="KW-1185">Reference proteome</keyword>
<gene>
    <name evidence="1" type="ORF">Vretifemale_18491</name>
</gene>
<protein>
    <submittedName>
        <fullName evidence="1">Uncharacterized protein</fullName>
    </submittedName>
</protein>
<reference evidence="1" key="1">
    <citation type="journal article" date="2021" name="Proc. Natl. Acad. Sci. U.S.A.">
        <title>Three genomes in the algal genus Volvox reveal the fate of a haploid sex-determining region after a transition to homothallism.</title>
        <authorList>
            <person name="Yamamoto K."/>
            <person name="Hamaji T."/>
            <person name="Kawai-Toyooka H."/>
            <person name="Matsuzaki R."/>
            <person name="Takahashi F."/>
            <person name="Nishimura Y."/>
            <person name="Kawachi M."/>
            <person name="Noguchi H."/>
            <person name="Minakuchi Y."/>
            <person name="Umen J.G."/>
            <person name="Toyoda A."/>
            <person name="Nozaki H."/>
        </authorList>
    </citation>
    <scope>NUCLEOTIDE SEQUENCE</scope>
    <source>
        <strain evidence="1">NIES-3786</strain>
    </source>
</reference>
<name>A0A8J4FZN9_9CHLO</name>
<evidence type="ECO:0000313" key="1">
    <source>
        <dbReference type="EMBL" id="GIL90734.1"/>
    </source>
</evidence>
<sequence length="139" mass="15104">MPPAVQDEQILPRAQLLIAAAGLPDRIRQDGQLLLPFWASCAAAALRAPMSPRYVAREIIFIIVSVMVCVLTASTRDSRSFLVCDLAATTTSTATVVAVAAPRPVSPHVAVHPHNAQDHVRRGQVKTLHVTCGRPRWRL</sequence>
<accession>A0A8J4FZN9</accession>
<dbReference type="EMBL" id="BNCP01000059">
    <property type="protein sequence ID" value="GIL90734.1"/>
    <property type="molecule type" value="Genomic_DNA"/>
</dbReference>
<dbReference type="OrthoDB" id="532314at2759"/>
<dbReference type="AlphaFoldDB" id="A0A8J4FZN9"/>
<proteinExistence type="predicted"/>
<dbReference type="Proteomes" id="UP000747110">
    <property type="component" value="Unassembled WGS sequence"/>
</dbReference>